<feature type="transmembrane region" description="Helical" evidence="8">
    <location>
        <begin position="343"/>
        <end position="363"/>
    </location>
</feature>
<dbReference type="PANTHER" id="PTHR43271:SF1">
    <property type="entry name" value="INNER MEMBRANE TRANSPORT PROTEIN YNFM"/>
    <property type="match status" value="1"/>
</dbReference>
<accession>A0ABT9YC24</accession>
<dbReference type="Pfam" id="PF07690">
    <property type="entry name" value="MFS_1"/>
    <property type="match status" value="1"/>
</dbReference>
<keyword evidence="11" id="KW-1185">Reference proteome</keyword>
<feature type="transmembrane region" description="Helical" evidence="8">
    <location>
        <begin position="111"/>
        <end position="128"/>
    </location>
</feature>
<reference evidence="10 11" key="1">
    <citation type="submission" date="2023-07" db="EMBL/GenBank/DDBJ databases">
        <title>Genomic Encyclopedia of Type Strains, Phase IV (KMG-IV): sequencing the most valuable type-strain genomes for metagenomic binning, comparative biology and taxonomic classification.</title>
        <authorList>
            <person name="Goeker M."/>
        </authorList>
    </citation>
    <scope>NUCLEOTIDE SEQUENCE [LARGE SCALE GENOMIC DNA]</scope>
    <source>
        <strain evidence="10 11">DSM 16980</strain>
    </source>
</reference>
<organism evidence="10 11">
    <name type="scientific">Pectinatus haikarae</name>
    <dbReference type="NCBI Taxonomy" id="349096"/>
    <lineage>
        <taxon>Bacteria</taxon>
        <taxon>Bacillati</taxon>
        <taxon>Bacillota</taxon>
        <taxon>Negativicutes</taxon>
        <taxon>Selenomonadales</taxon>
        <taxon>Selenomonadaceae</taxon>
        <taxon>Pectinatus</taxon>
    </lineage>
</organism>
<dbReference type="PANTHER" id="PTHR43271">
    <property type="entry name" value="BLL2771 PROTEIN"/>
    <property type="match status" value="1"/>
</dbReference>
<evidence type="ECO:0000313" key="10">
    <source>
        <dbReference type="EMBL" id="MDQ0205081.1"/>
    </source>
</evidence>
<dbReference type="Gene3D" id="1.20.1250.20">
    <property type="entry name" value="MFS general substrate transporter like domains"/>
    <property type="match status" value="1"/>
</dbReference>
<feature type="transmembrane region" description="Helical" evidence="8">
    <location>
        <begin position="251"/>
        <end position="273"/>
    </location>
</feature>
<feature type="domain" description="Major facilitator superfamily (MFS) profile" evidence="9">
    <location>
        <begin position="16"/>
        <end position="395"/>
    </location>
</feature>
<feature type="transmembrane region" description="Helical" evidence="8">
    <location>
        <begin position="216"/>
        <end position="239"/>
    </location>
</feature>
<comment type="similarity">
    <text evidence="2">Belongs to the major facilitator superfamily.</text>
</comment>
<comment type="caution">
    <text evidence="10">The sequence shown here is derived from an EMBL/GenBank/DDBJ whole genome shotgun (WGS) entry which is preliminary data.</text>
</comment>
<keyword evidence="6 8" id="KW-1133">Transmembrane helix</keyword>
<evidence type="ECO:0000256" key="2">
    <source>
        <dbReference type="ARBA" id="ARBA00008335"/>
    </source>
</evidence>
<evidence type="ECO:0000256" key="6">
    <source>
        <dbReference type="ARBA" id="ARBA00022989"/>
    </source>
</evidence>
<evidence type="ECO:0000256" key="5">
    <source>
        <dbReference type="ARBA" id="ARBA00022692"/>
    </source>
</evidence>
<proteinExistence type="inferred from homology"/>
<evidence type="ECO:0000256" key="4">
    <source>
        <dbReference type="ARBA" id="ARBA00022475"/>
    </source>
</evidence>
<dbReference type="RefSeq" id="WP_196605163.1">
    <property type="nucleotide sequence ID" value="NZ_CP116940.1"/>
</dbReference>
<feature type="transmembrane region" description="Helical" evidence="8">
    <location>
        <begin position="82"/>
        <end position="105"/>
    </location>
</feature>
<dbReference type="Proteomes" id="UP001239167">
    <property type="component" value="Unassembled WGS sequence"/>
</dbReference>
<protein>
    <submittedName>
        <fullName evidence="10">YNFM family putative membrane transporter</fullName>
    </submittedName>
</protein>
<sequence>MSSNFIQKGDKEYWSTIIALFFGSFVTFALLYCYQPLIPIFSSEYSISPSTASLSISTATASLAVAMLLTPSLSDKFGRKTIMSISLIGSTILTGIVACTDNFSAILPLRILQGIFLAGYPAIAMTYIQEEFHPSITAIVMGIFVSGNSIGGLLGRIIISTISDFFSWHAAIAVLSILSLLISIWFFRNLPVSRNFTRRTLEIHDIVRQFSANLKVGNLLCIYMIGFLIMGSFVALYNYVEYPLINPPYSLSQTIVGFIFVIYLVGTFSSTLMGRLANNRGAFKMLDISLCFMLAGVLLTLFMPLWLKILGIALFTFGFFGSHSIASSMVVKLSPTGKAQSSALYLLFYYVGSSIIGALGGKFLIWQGWIGVVLLLSCAIILALFLSNALLWKKHVSLQKAHA</sequence>
<name>A0ABT9YC24_9FIRM</name>
<dbReference type="CDD" id="cd17324">
    <property type="entry name" value="MFS_NepI_like"/>
    <property type="match status" value="1"/>
</dbReference>
<dbReference type="InterPro" id="IPR011701">
    <property type="entry name" value="MFS"/>
</dbReference>
<keyword evidence="5 8" id="KW-0812">Transmembrane</keyword>
<dbReference type="EMBL" id="JAUSUE010000028">
    <property type="protein sequence ID" value="MDQ0205081.1"/>
    <property type="molecule type" value="Genomic_DNA"/>
</dbReference>
<feature type="transmembrane region" description="Helical" evidence="8">
    <location>
        <begin position="369"/>
        <end position="392"/>
    </location>
</feature>
<evidence type="ECO:0000259" key="9">
    <source>
        <dbReference type="PROSITE" id="PS50850"/>
    </source>
</evidence>
<feature type="transmembrane region" description="Helical" evidence="8">
    <location>
        <begin position="165"/>
        <end position="187"/>
    </location>
</feature>
<feature type="transmembrane region" description="Helical" evidence="8">
    <location>
        <begin position="135"/>
        <end position="159"/>
    </location>
</feature>
<evidence type="ECO:0000256" key="3">
    <source>
        <dbReference type="ARBA" id="ARBA00022448"/>
    </source>
</evidence>
<feature type="transmembrane region" description="Helical" evidence="8">
    <location>
        <begin position="12"/>
        <end position="32"/>
    </location>
</feature>
<keyword evidence="3" id="KW-0813">Transport</keyword>
<evidence type="ECO:0000256" key="8">
    <source>
        <dbReference type="SAM" id="Phobius"/>
    </source>
</evidence>
<evidence type="ECO:0000313" key="11">
    <source>
        <dbReference type="Proteomes" id="UP001239167"/>
    </source>
</evidence>
<comment type="subcellular location">
    <subcellularLocation>
        <location evidence="1">Cell membrane</location>
        <topology evidence="1">Multi-pass membrane protein</topology>
    </subcellularLocation>
</comment>
<dbReference type="SUPFAM" id="SSF103473">
    <property type="entry name" value="MFS general substrate transporter"/>
    <property type="match status" value="1"/>
</dbReference>
<gene>
    <name evidence="10" type="ORF">J2S01_002819</name>
</gene>
<feature type="transmembrane region" description="Helical" evidence="8">
    <location>
        <begin position="309"/>
        <end position="331"/>
    </location>
</feature>
<feature type="transmembrane region" description="Helical" evidence="8">
    <location>
        <begin position="52"/>
        <end position="70"/>
    </location>
</feature>
<evidence type="ECO:0000256" key="1">
    <source>
        <dbReference type="ARBA" id="ARBA00004651"/>
    </source>
</evidence>
<dbReference type="InterPro" id="IPR036259">
    <property type="entry name" value="MFS_trans_sf"/>
</dbReference>
<keyword evidence="4" id="KW-1003">Cell membrane</keyword>
<evidence type="ECO:0000256" key="7">
    <source>
        <dbReference type="ARBA" id="ARBA00023136"/>
    </source>
</evidence>
<feature type="transmembrane region" description="Helical" evidence="8">
    <location>
        <begin position="285"/>
        <end position="303"/>
    </location>
</feature>
<dbReference type="PROSITE" id="PS50850">
    <property type="entry name" value="MFS"/>
    <property type="match status" value="1"/>
</dbReference>
<dbReference type="InterPro" id="IPR020846">
    <property type="entry name" value="MFS_dom"/>
</dbReference>
<keyword evidence="7 8" id="KW-0472">Membrane</keyword>